<proteinExistence type="predicted"/>
<protein>
    <submittedName>
        <fullName evidence="1">Uncharacterized protein</fullName>
    </submittedName>
</protein>
<sequence length="75" mass="8910">MRDITVSIQLDRHEAEAYFRWLIEQYEQAMADCWGSDGYRHTPPGLRAPHILKDRPYLAGLIRTARELRKQLEQQ</sequence>
<comment type="caution">
    <text evidence="1">The sequence shown here is derived from an EMBL/GenBank/DDBJ whole genome shotgun (WGS) entry which is preliminary data.</text>
</comment>
<name>A0ABV7B0E1_9GAMM</name>
<dbReference type="EMBL" id="JBHRSJ010000036">
    <property type="protein sequence ID" value="MFC2974820.1"/>
    <property type="molecule type" value="Genomic_DNA"/>
</dbReference>
<evidence type="ECO:0000313" key="1">
    <source>
        <dbReference type="EMBL" id="MFC2974820.1"/>
    </source>
</evidence>
<organism evidence="1 2">
    <name type="scientific">Azotobacter bryophylli</name>
    <dbReference type="NCBI Taxonomy" id="1986537"/>
    <lineage>
        <taxon>Bacteria</taxon>
        <taxon>Pseudomonadati</taxon>
        <taxon>Pseudomonadota</taxon>
        <taxon>Gammaproteobacteria</taxon>
        <taxon>Pseudomonadales</taxon>
        <taxon>Pseudomonadaceae</taxon>
        <taxon>Azotobacter</taxon>
    </lineage>
</organism>
<reference evidence="2" key="1">
    <citation type="journal article" date="2019" name="Int. J. Syst. Evol. Microbiol.">
        <title>The Global Catalogue of Microorganisms (GCM) 10K type strain sequencing project: providing services to taxonomists for standard genome sequencing and annotation.</title>
        <authorList>
            <consortium name="The Broad Institute Genomics Platform"/>
            <consortium name="The Broad Institute Genome Sequencing Center for Infectious Disease"/>
            <person name="Wu L."/>
            <person name="Ma J."/>
        </authorList>
    </citation>
    <scope>NUCLEOTIDE SEQUENCE [LARGE SCALE GENOMIC DNA]</scope>
    <source>
        <strain evidence="2">KCTC 62195</strain>
    </source>
</reference>
<keyword evidence="2" id="KW-1185">Reference proteome</keyword>
<dbReference type="Proteomes" id="UP001595457">
    <property type="component" value="Unassembled WGS sequence"/>
</dbReference>
<dbReference type="RefSeq" id="WP_377817117.1">
    <property type="nucleotide sequence ID" value="NZ_JBHRSJ010000036.1"/>
</dbReference>
<gene>
    <name evidence="1" type="ORF">ACFOJE_21750</name>
</gene>
<evidence type="ECO:0000313" key="2">
    <source>
        <dbReference type="Proteomes" id="UP001595457"/>
    </source>
</evidence>
<accession>A0ABV7B0E1</accession>